<dbReference type="SUPFAM" id="SSF57850">
    <property type="entry name" value="RING/U-box"/>
    <property type="match status" value="2"/>
</dbReference>
<keyword evidence="4 12" id="KW-0479">Metal-binding</keyword>
<dbReference type="AlphaFoldDB" id="A0A0L0HHZ5"/>
<evidence type="ECO:0000313" key="20">
    <source>
        <dbReference type="Proteomes" id="UP000053201"/>
    </source>
</evidence>
<reference evidence="19 20" key="1">
    <citation type="submission" date="2009-08" db="EMBL/GenBank/DDBJ databases">
        <title>The Genome Sequence of Spizellomyces punctatus strain DAOM BR117.</title>
        <authorList>
            <consortium name="The Broad Institute Genome Sequencing Platform"/>
            <person name="Russ C."/>
            <person name="Cuomo C."/>
            <person name="Shea T."/>
            <person name="Young S.K."/>
            <person name="Zeng Q."/>
            <person name="Koehrsen M."/>
            <person name="Haas B."/>
            <person name="Borodovsky M."/>
            <person name="Guigo R."/>
            <person name="Alvarado L."/>
            <person name="Berlin A."/>
            <person name="Bochicchio J."/>
            <person name="Borenstein D."/>
            <person name="Chapman S."/>
            <person name="Chen Z."/>
            <person name="Engels R."/>
            <person name="Freedman E."/>
            <person name="Gellesch M."/>
            <person name="Goldberg J."/>
            <person name="Griggs A."/>
            <person name="Gujja S."/>
            <person name="Heiman D."/>
            <person name="Hepburn T."/>
            <person name="Howarth C."/>
            <person name="Jen D."/>
            <person name="Larson L."/>
            <person name="Lewis B."/>
            <person name="Mehta T."/>
            <person name="Park D."/>
            <person name="Pearson M."/>
            <person name="Roberts A."/>
            <person name="Saif S."/>
            <person name="Shenoy N."/>
            <person name="Sisk P."/>
            <person name="Stolte C."/>
            <person name="Sykes S."/>
            <person name="Thomson T."/>
            <person name="Walk T."/>
            <person name="White J."/>
            <person name="Yandava C."/>
            <person name="Burger G."/>
            <person name="Gray M.W."/>
            <person name="Holland P.W.H."/>
            <person name="King N."/>
            <person name="Lang F.B.F."/>
            <person name="Roger A.J."/>
            <person name="Ruiz-Trillo I."/>
            <person name="Lander E."/>
            <person name="Nusbaum C."/>
        </authorList>
    </citation>
    <scope>NUCLEOTIDE SEQUENCE [LARGE SCALE GENOMIC DNA]</scope>
    <source>
        <strain evidence="19 20">DAOM BR117</strain>
    </source>
</reference>
<dbReference type="InterPro" id="IPR028889">
    <property type="entry name" value="USP"/>
</dbReference>
<dbReference type="Pfam" id="PF17807">
    <property type="entry name" value="zf-UBP_var"/>
    <property type="match status" value="1"/>
</dbReference>
<dbReference type="PROSITE" id="PS00973">
    <property type="entry name" value="USP_2"/>
    <property type="match status" value="1"/>
</dbReference>
<evidence type="ECO:0000256" key="6">
    <source>
        <dbReference type="ARBA" id="ARBA00022771"/>
    </source>
</evidence>
<comment type="catalytic activity">
    <reaction evidence="1 14">
        <text>Thiol-dependent hydrolysis of ester, thioester, amide, peptide and isopeptide bonds formed by the C-terminal Gly of ubiquitin (a 76-residue protein attached to proteins as an intracellular targeting signal).</text>
        <dbReference type="EC" id="3.4.19.12"/>
    </reaction>
</comment>
<evidence type="ECO:0000256" key="3">
    <source>
        <dbReference type="ARBA" id="ARBA00022670"/>
    </source>
</evidence>
<dbReference type="STRING" id="645134.A0A0L0HHZ5"/>
<dbReference type="Pfam" id="PF00443">
    <property type="entry name" value="UCH"/>
    <property type="match status" value="1"/>
</dbReference>
<dbReference type="CDD" id="cd14386">
    <property type="entry name" value="UBA2_UBP5"/>
    <property type="match status" value="1"/>
</dbReference>
<dbReference type="VEuPathDB" id="FungiDB:SPPG_09151"/>
<protein>
    <recommendedName>
        <fullName evidence="14">Ubiquitin carboxyl-terminal hydrolase</fullName>
        <ecNumber evidence="14">3.4.19.12</ecNumber>
    </recommendedName>
</protein>
<feature type="domain" description="UBP-type" evidence="18">
    <location>
        <begin position="155"/>
        <end position="264"/>
    </location>
</feature>
<dbReference type="GO" id="GO:0005634">
    <property type="term" value="C:nucleus"/>
    <property type="evidence" value="ECO:0007669"/>
    <property type="project" value="TreeGrafter"/>
</dbReference>
<feature type="region of interest" description="Disordered" evidence="15">
    <location>
        <begin position="567"/>
        <end position="588"/>
    </location>
</feature>
<evidence type="ECO:0000256" key="15">
    <source>
        <dbReference type="SAM" id="MobiDB-lite"/>
    </source>
</evidence>
<dbReference type="CDD" id="cd14385">
    <property type="entry name" value="UBA1_spUBP14_like"/>
    <property type="match status" value="1"/>
</dbReference>
<evidence type="ECO:0000256" key="8">
    <source>
        <dbReference type="ARBA" id="ARBA00022801"/>
    </source>
</evidence>
<feature type="binding site" evidence="12">
    <location>
        <position position="212"/>
    </location>
    <ligand>
        <name>Zn(2+)</name>
        <dbReference type="ChEBI" id="CHEBI:29105"/>
    </ligand>
</feature>
<dbReference type="PROSITE" id="PS50235">
    <property type="entry name" value="USP_3"/>
    <property type="match status" value="1"/>
</dbReference>
<dbReference type="Proteomes" id="UP000053201">
    <property type="component" value="Unassembled WGS sequence"/>
</dbReference>
<feature type="active site" description="Proton acceptor" evidence="11">
    <location>
        <position position="731"/>
    </location>
</feature>
<dbReference type="GeneID" id="27692276"/>
<dbReference type="Pfam" id="PF02148">
    <property type="entry name" value="zf-UBP"/>
    <property type="match status" value="1"/>
</dbReference>
<name>A0A0L0HHZ5_SPIPD</name>
<dbReference type="eggNOG" id="KOG0944">
    <property type="taxonomic scope" value="Eukaryota"/>
</dbReference>
<evidence type="ECO:0000256" key="11">
    <source>
        <dbReference type="PIRSR" id="PIRSR016308-1"/>
    </source>
</evidence>
<comment type="similarity">
    <text evidence="2 14">Belongs to the peptidase C19 family.</text>
</comment>
<dbReference type="GO" id="GO:0006508">
    <property type="term" value="P:proteolysis"/>
    <property type="evidence" value="ECO:0007669"/>
    <property type="project" value="UniProtKB-KW"/>
</dbReference>
<dbReference type="CDD" id="cd02658">
    <property type="entry name" value="Peptidase_C19B"/>
    <property type="match status" value="1"/>
</dbReference>
<feature type="domain" description="UBP-type" evidence="18">
    <location>
        <begin position="2"/>
        <end position="111"/>
    </location>
</feature>
<evidence type="ECO:0000256" key="14">
    <source>
        <dbReference type="RuleBase" id="RU366025"/>
    </source>
</evidence>
<evidence type="ECO:0000256" key="5">
    <source>
        <dbReference type="ARBA" id="ARBA00022737"/>
    </source>
</evidence>
<evidence type="ECO:0000256" key="2">
    <source>
        <dbReference type="ARBA" id="ARBA00009085"/>
    </source>
</evidence>
<dbReference type="EMBL" id="KQ257455">
    <property type="protein sequence ID" value="KND00718.1"/>
    <property type="molecule type" value="Genomic_DNA"/>
</dbReference>
<keyword evidence="8 14" id="KW-0378">Hydrolase</keyword>
<feature type="domain" description="UBA" evidence="16">
    <location>
        <begin position="640"/>
        <end position="687"/>
    </location>
</feature>
<dbReference type="InterPro" id="IPR001607">
    <property type="entry name" value="Znf_UBP"/>
</dbReference>
<evidence type="ECO:0000256" key="9">
    <source>
        <dbReference type="ARBA" id="ARBA00022807"/>
    </source>
</evidence>
<evidence type="ECO:0000259" key="16">
    <source>
        <dbReference type="PROSITE" id="PS50030"/>
    </source>
</evidence>
<dbReference type="EC" id="3.4.19.12" evidence="14"/>
<dbReference type="FunFam" id="1.10.8.10:FF:000103">
    <property type="entry name" value="Ubiquitin carboxyl-terminal hydrolase"/>
    <property type="match status" value="1"/>
</dbReference>
<evidence type="ECO:0000256" key="13">
    <source>
        <dbReference type="PROSITE-ProRule" id="PRU00502"/>
    </source>
</evidence>
<dbReference type="InterPro" id="IPR016652">
    <property type="entry name" value="Ubiquitinyl_hydrolase"/>
</dbReference>
<keyword evidence="20" id="KW-1185">Reference proteome</keyword>
<evidence type="ECO:0000256" key="10">
    <source>
        <dbReference type="ARBA" id="ARBA00022833"/>
    </source>
</evidence>
<dbReference type="OMA" id="FVPCEHT"/>
<keyword evidence="7 14" id="KW-0833">Ubl conjugation pathway</keyword>
<dbReference type="SMART" id="SM00290">
    <property type="entry name" value="ZnF_UBP"/>
    <property type="match status" value="2"/>
</dbReference>
<dbReference type="FunFam" id="1.10.8.10:FF:000086">
    <property type="entry name" value="Ubiquitin carboxyl-terminal hydrolase"/>
    <property type="match status" value="1"/>
</dbReference>
<keyword evidence="3 14" id="KW-0645">Protease</keyword>
<proteinExistence type="inferred from homology"/>
<feature type="compositionally biased region" description="Acidic residues" evidence="15">
    <location>
        <begin position="570"/>
        <end position="581"/>
    </location>
</feature>
<dbReference type="GO" id="GO:0004843">
    <property type="term" value="F:cysteine-type deubiquitinase activity"/>
    <property type="evidence" value="ECO:0007669"/>
    <property type="project" value="UniProtKB-UniRule"/>
</dbReference>
<evidence type="ECO:0000256" key="7">
    <source>
        <dbReference type="ARBA" id="ARBA00022786"/>
    </source>
</evidence>
<feature type="binding site" evidence="12">
    <location>
        <position position="179"/>
    </location>
    <ligand>
        <name>Zn(2+)</name>
        <dbReference type="ChEBI" id="CHEBI:29105"/>
    </ligand>
</feature>
<dbReference type="InterPro" id="IPR001394">
    <property type="entry name" value="Peptidase_C19_UCH"/>
</dbReference>
<keyword evidence="5" id="KW-0677">Repeat</keyword>
<dbReference type="PIRSF" id="PIRSF016308">
    <property type="entry name" value="UBP"/>
    <property type="match status" value="1"/>
</dbReference>
<dbReference type="InterPro" id="IPR041432">
    <property type="entry name" value="UBP13_Znf-UBP_var"/>
</dbReference>
<evidence type="ECO:0000259" key="17">
    <source>
        <dbReference type="PROSITE" id="PS50235"/>
    </source>
</evidence>
<dbReference type="InterPro" id="IPR038765">
    <property type="entry name" value="Papain-like_cys_pep_sf"/>
</dbReference>
<dbReference type="PANTHER" id="PTHR24006">
    <property type="entry name" value="UBIQUITIN CARBOXYL-TERMINAL HYDROLASE"/>
    <property type="match status" value="1"/>
</dbReference>
<feature type="binding site" evidence="12">
    <location>
        <position position="199"/>
    </location>
    <ligand>
        <name>Zn(2+)</name>
        <dbReference type="ChEBI" id="CHEBI:29105"/>
    </ligand>
</feature>
<dbReference type="GO" id="GO:0005829">
    <property type="term" value="C:cytosol"/>
    <property type="evidence" value="ECO:0007669"/>
    <property type="project" value="TreeGrafter"/>
</dbReference>
<dbReference type="InterPro" id="IPR009060">
    <property type="entry name" value="UBA-like_sf"/>
</dbReference>
<dbReference type="SUPFAM" id="SSF54001">
    <property type="entry name" value="Cysteine proteinases"/>
    <property type="match status" value="1"/>
</dbReference>
<dbReference type="InterPro" id="IPR013083">
    <property type="entry name" value="Znf_RING/FYVE/PHD"/>
</dbReference>
<dbReference type="InterPro" id="IPR018200">
    <property type="entry name" value="USP_CS"/>
</dbReference>
<dbReference type="FunFam" id="3.30.40.10:FF:000396">
    <property type="entry name" value="Ubiquitin carboxyl-terminal hydrolase"/>
    <property type="match status" value="1"/>
</dbReference>
<accession>A0A0L0HHZ5</accession>
<evidence type="ECO:0000259" key="18">
    <source>
        <dbReference type="PROSITE" id="PS50271"/>
    </source>
</evidence>
<dbReference type="Gene3D" id="3.30.40.10">
    <property type="entry name" value="Zinc/RING finger domain, C3HC4 (zinc finger)"/>
    <property type="match status" value="2"/>
</dbReference>
<dbReference type="OrthoDB" id="361536at2759"/>
<dbReference type="Pfam" id="PF00627">
    <property type="entry name" value="UBA"/>
    <property type="match status" value="2"/>
</dbReference>
<dbReference type="PANTHER" id="PTHR24006:SF664">
    <property type="entry name" value="UBIQUITIN CARBOXYL-TERMINAL HYDROLASE"/>
    <property type="match status" value="1"/>
</dbReference>
<feature type="active site" description="Nucleophile" evidence="11">
    <location>
        <position position="315"/>
    </location>
</feature>
<sequence length="771" mass="85633">MAICSHASSTKLVPATAASEVYKEECTLCFDSQDLPQGIDVCLSCFNGGCLSNDRGHGRLHFQKTSHPLALNIKRIAKAKKRDGTPPPAKMTKLAIEEEREEDLFDFLTTVKCYACGEAEVDRSAGNIPVVVDSVMMALSAKKQSEVKAWQEEITSCTHTENLKQGEPRLLEANTLAHCNKCDLKENLWLCLTCGNLGCGRQQFGGIGGNGHGMQHYEETMHPVSVKLGTITPEGTADVFCYQCGEDRLDPHLGKHLSTFGINLANQQKTEKSITELQLEQNLKFDFSMTTEDGKMLEPLFGPGYTGLKNLGNSCYLASVMQAIFSFHPFENRYLGIGQDHVATCRERPAHCYHCQMAKLADGLLSGRYSQPKETISEDGEQRGQDGIAPSMFKTFIGKGHPEFSTMRQQDAQEFFQHLLSVVEQKERAGGVDPSSIFQFTVEHRLQCLQCQRVRYRTEKNSSLTLRVPAKKVEDGDLTEADKPQYMPVSFDECLATVFNDDIRDYKCPHDNGDTNATFTTRFSTFPDTLVCTMSRFVLGTGWVMEKLNAPITAPLELDLERLRGHGQQEGEELLPEEAEGSNDAGPQVDPIAMSQLMAMGFPEVRCTKAILATGNNGAEIAMSWLFEHMDDPDIDTPVSLNERKSGASEAEIQQLTDMGFTVGQAKRALKETDNNMERAVDWLFSHADAMDADETETSATGTTPQPDMRPAKYRLTAFISHKGTSAHCGHYVAHVYRDGRWVLYNDNKVVEVPDVGKAVGEAYMYFYTRV</sequence>
<dbReference type="InterPro" id="IPR015940">
    <property type="entry name" value="UBA"/>
</dbReference>
<dbReference type="GO" id="GO:0008270">
    <property type="term" value="F:zinc ion binding"/>
    <property type="evidence" value="ECO:0007669"/>
    <property type="project" value="UniProtKB-KW"/>
</dbReference>
<dbReference type="FunFam" id="3.30.40.10:FF:000587">
    <property type="entry name" value="Ubiquitin carboxyl-terminal hydrolase"/>
    <property type="match status" value="1"/>
</dbReference>
<dbReference type="PROSITE" id="PS50271">
    <property type="entry name" value="ZF_UBP"/>
    <property type="match status" value="2"/>
</dbReference>
<dbReference type="PROSITE" id="PS50030">
    <property type="entry name" value="UBA"/>
    <property type="match status" value="2"/>
</dbReference>
<dbReference type="SMART" id="SM00165">
    <property type="entry name" value="UBA"/>
    <property type="match status" value="2"/>
</dbReference>
<dbReference type="SUPFAM" id="SSF46934">
    <property type="entry name" value="UBA-like"/>
    <property type="match status" value="1"/>
</dbReference>
<dbReference type="Gene3D" id="3.90.70.10">
    <property type="entry name" value="Cysteine proteinases"/>
    <property type="match status" value="1"/>
</dbReference>
<dbReference type="InParanoid" id="A0A0L0HHZ5"/>
<dbReference type="GO" id="GO:0016579">
    <property type="term" value="P:protein deubiquitination"/>
    <property type="evidence" value="ECO:0007669"/>
    <property type="project" value="InterPro"/>
</dbReference>
<dbReference type="PROSITE" id="PS00972">
    <property type="entry name" value="USP_1"/>
    <property type="match status" value="1"/>
</dbReference>
<dbReference type="FunCoup" id="A0A0L0HHZ5">
    <property type="interactions" value="646"/>
</dbReference>
<feature type="domain" description="USP" evidence="17">
    <location>
        <begin position="306"/>
        <end position="771"/>
    </location>
</feature>
<dbReference type="RefSeq" id="XP_016608757.1">
    <property type="nucleotide sequence ID" value="XM_016757308.1"/>
</dbReference>
<gene>
    <name evidence="19" type="ORF">SPPG_09151</name>
</gene>
<organism evidence="19 20">
    <name type="scientific">Spizellomyces punctatus (strain DAOM BR117)</name>
    <dbReference type="NCBI Taxonomy" id="645134"/>
    <lineage>
        <taxon>Eukaryota</taxon>
        <taxon>Fungi</taxon>
        <taxon>Fungi incertae sedis</taxon>
        <taxon>Chytridiomycota</taxon>
        <taxon>Chytridiomycota incertae sedis</taxon>
        <taxon>Chytridiomycetes</taxon>
        <taxon>Spizellomycetales</taxon>
        <taxon>Spizellomycetaceae</taxon>
        <taxon>Spizellomyces</taxon>
    </lineage>
</organism>
<dbReference type="Gene3D" id="1.10.8.10">
    <property type="entry name" value="DNA helicase RuvA subunit, C-terminal domain"/>
    <property type="match status" value="2"/>
</dbReference>
<evidence type="ECO:0000256" key="4">
    <source>
        <dbReference type="ARBA" id="ARBA00022723"/>
    </source>
</evidence>
<feature type="binding site" evidence="12">
    <location>
        <position position="182"/>
    </location>
    <ligand>
        <name>Zn(2+)</name>
        <dbReference type="ChEBI" id="CHEBI:29105"/>
    </ligand>
</feature>
<keyword evidence="10 12" id="KW-0862">Zinc</keyword>
<feature type="domain" description="UBA" evidence="16">
    <location>
        <begin position="588"/>
        <end position="629"/>
    </location>
</feature>
<keyword evidence="6 13" id="KW-0863">Zinc-finger</keyword>
<evidence type="ECO:0000313" key="19">
    <source>
        <dbReference type="EMBL" id="KND00718.1"/>
    </source>
</evidence>
<evidence type="ECO:0000256" key="12">
    <source>
        <dbReference type="PIRSR" id="PIRSR016308-3"/>
    </source>
</evidence>
<keyword evidence="9 14" id="KW-0788">Thiol protease</keyword>
<evidence type="ECO:0000256" key="1">
    <source>
        <dbReference type="ARBA" id="ARBA00000707"/>
    </source>
</evidence>
<dbReference type="InterPro" id="IPR050164">
    <property type="entry name" value="Peptidase_C19"/>
</dbReference>